<dbReference type="EMBL" id="JBHGVX010000009">
    <property type="protein sequence ID" value="KAL1792798.1"/>
    <property type="molecule type" value="Genomic_DNA"/>
</dbReference>
<dbReference type="RefSeq" id="XP_069303382.1">
    <property type="nucleotide sequence ID" value="XM_069455485.1"/>
</dbReference>
<feature type="region of interest" description="Disordered" evidence="1">
    <location>
        <begin position="410"/>
        <end position="436"/>
    </location>
</feature>
<feature type="compositionally biased region" description="Low complexity" evidence="1">
    <location>
        <begin position="419"/>
        <end position="433"/>
    </location>
</feature>
<feature type="compositionally biased region" description="Polar residues" evidence="1">
    <location>
        <begin position="34"/>
        <end position="44"/>
    </location>
</feature>
<name>A0ABR3U8F6_9PLEO</name>
<evidence type="ECO:0000313" key="2">
    <source>
        <dbReference type="EMBL" id="KAL1792798.1"/>
    </source>
</evidence>
<dbReference type="Proteomes" id="UP001578633">
    <property type="component" value="Chromosome 9"/>
</dbReference>
<gene>
    <name evidence="2" type="ORF">ACET3X_009305</name>
</gene>
<feature type="compositionally biased region" description="Polar residues" evidence="1">
    <location>
        <begin position="14"/>
        <end position="24"/>
    </location>
</feature>
<organism evidence="2 3">
    <name type="scientific">Alternaria dauci</name>
    <dbReference type="NCBI Taxonomy" id="48095"/>
    <lineage>
        <taxon>Eukaryota</taxon>
        <taxon>Fungi</taxon>
        <taxon>Dikarya</taxon>
        <taxon>Ascomycota</taxon>
        <taxon>Pezizomycotina</taxon>
        <taxon>Dothideomycetes</taxon>
        <taxon>Pleosporomycetidae</taxon>
        <taxon>Pleosporales</taxon>
        <taxon>Pleosporineae</taxon>
        <taxon>Pleosporaceae</taxon>
        <taxon>Alternaria</taxon>
        <taxon>Alternaria sect. Porri</taxon>
    </lineage>
</organism>
<accession>A0ABR3U8F6</accession>
<feature type="compositionally biased region" description="Polar residues" evidence="1">
    <location>
        <begin position="51"/>
        <end position="66"/>
    </location>
</feature>
<reference evidence="2 3" key="1">
    <citation type="submission" date="2024-09" db="EMBL/GenBank/DDBJ databases">
        <title>T2T genomes of carrot and Alternaria dauci and their utility for understanding host-pathogen interaction during carrot leaf blight disease.</title>
        <authorList>
            <person name="Liu W."/>
            <person name="Xu S."/>
            <person name="Ou C."/>
            <person name="Liu X."/>
            <person name="Zhuang F."/>
            <person name="Deng X.W."/>
        </authorList>
    </citation>
    <scope>NUCLEOTIDE SEQUENCE [LARGE SCALE GENOMIC DNA]</scope>
    <source>
        <strain evidence="2 3">A2016</strain>
    </source>
</reference>
<dbReference type="GeneID" id="96089627"/>
<keyword evidence="3" id="KW-1185">Reference proteome</keyword>
<sequence length="481" mass="47919">MADPTPANDPDPNQHNNNAQSPTQPDRIAGDTVKPTQGGEQTLPSVPDVVNTINHGNPQATTTRSITIGGVVFPVNTPKPTQAEPDGQNDENHNAAPPPVIVIGSETLTQGQTKTINGVPVVVPSDGGGTRIVVDGSTVPFNPATTQGLPVLMVGGGVVTPNSRGEYVLGSETLKPGGPAITVNGNTVSMDSNGMAIVNGATQTIANIPVITGAPVVTVGDQAISATVVGGSTVFVVAPGQTLSAGSTIIVDGTTYDMPADGQGSTILVNGQTSVLGVGQSVVTLGGGRSVTAQVVSGTTAFVIAPDQTLTPGGVLTISGTTYSMPTGASGTVIVINGVTSTLAAPGSVITDAPALTINGVTYTPVLRDGTTEYVLNDGTTLAPGSSIVIDGTTYSLDSQGTALVINGRTSTVPRLPKSNSASTTHSSSASTTRSRDAGDLIASGIGETSKAAGVSTHVGGLDKWIESLIIGAAGWLTLLL</sequence>
<comment type="caution">
    <text evidence="2">The sequence shown here is derived from an EMBL/GenBank/DDBJ whole genome shotgun (WGS) entry which is preliminary data.</text>
</comment>
<feature type="compositionally biased region" description="Low complexity" evidence="1">
    <location>
        <begin position="1"/>
        <end position="13"/>
    </location>
</feature>
<evidence type="ECO:0000256" key="1">
    <source>
        <dbReference type="SAM" id="MobiDB-lite"/>
    </source>
</evidence>
<evidence type="ECO:0000313" key="3">
    <source>
        <dbReference type="Proteomes" id="UP001578633"/>
    </source>
</evidence>
<proteinExistence type="predicted"/>
<feature type="region of interest" description="Disordered" evidence="1">
    <location>
        <begin position="1"/>
        <end position="96"/>
    </location>
</feature>
<protein>
    <submittedName>
        <fullName evidence="2">Uncharacterized protein</fullName>
    </submittedName>
</protein>